<gene>
    <name evidence="2" type="ORF">CVS30_10965</name>
</gene>
<protein>
    <submittedName>
        <fullName evidence="2">Peptidase M23</fullName>
    </submittedName>
</protein>
<dbReference type="InterPro" id="IPR016047">
    <property type="entry name" value="M23ase_b-sheet_dom"/>
</dbReference>
<dbReference type="EMBL" id="QJVC01000010">
    <property type="protein sequence ID" value="PYI38255.1"/>
    <property type="molecule type" value="Genomic_DNA"/>
</dbReference>
<dbReference type="Gene3D" id="2.70.70.10">
    <property type="entry name" value="Glucose Permease (Domain IIA)"/>
    <property type="match status" value="1"/>
</dbReference>
<dbReference type="SUPFAM" id="SSF51261">
    <property type="entry name" value="Duplicated hybrid motif"/>
    <property type="match status" value="1"/>
</dbReference>
<name>A0A2V5INW9_9MICC</name>
<dbReference type="OrthoDB" id="5245088at2"/>
<dbReference type="InterPro" id="IPR011055">
    <property type="entry name" value="Dup_hybrid_motif"/>
</dbReference>
<evidence type="ECO:0000259" key="1">
    <source>
        <dbReference type="Pfam" id="PF01551"/>
    </source>
</evidence>
<comment type="caution">
    <text evidence="2">The sequence shown here is derived from an EMBL/GenBank/DDBJ whole genome shotgun (WGS) entry which is preliminary data.</text>
</comment>
<dbReference type="Proteomes" id="UP000247980">
    <property type="component" value="Unassembled WGS sequence"/>
</dbReference>
<accession>A0A2V5INW9</accession>
<sequence>MNDFAIRRYSRVFTVALMLVAGLTGPIGPAAPSEPSTSNLPKLFLSTATPLPASLAWGWPLTGTPEVVRAFDPPAQPWLSGHRGVDLLAPQGVEVLSPIAAVVTFSGVVVNREVLTLMTDEGLRLSFEPVVSSLRVGDLVARGQVIGQVHGPTHCENSVVTSCLHWGVRRGEVYLDPLQFILDQRPSVLLPLP</sequence>
<keyword evidence="3" id="KW-1185">Reference proteome</keyword>
<reference evidence="2 3" key="1">
    <citation type="submission" date="2018-05" db="EMBL/GenBank/DDBJ databases">
        <title>Genetic diversity of glacier-inhabiting Cryobacterium bacteria in China and description of Cryobacterium mengkeensis sp. nov. and Arthrobacter glacialis sp. nov.</title>
        <authorList>
            <person name="Liu Q."/>
            <person name="Xin Y.-H."/>
        </authorList>
    </citation>
    <scope>NUCLEOTIDE SEQUENCE [LARGE SCALE GENOMIC DNA]</scope>
    <source>
        <strain evidence="2 3">B7</strain>
    </source>
</reference>
<dbReference type="AlphaFoldDB" id="A0A2V5INW9"/>
<dbReference type="Pfam" id="PF01551">
    <property type="entry name" value="Peptidase_M23"/>
    <property type="match status" value="1"/>
</dbReference>
<proteinExistence type="predicted"/>
<feature type="domain" description="M23ase beta-sheet core" evidence="1">
    <location>
        <begin position="81"/>
        <end position="177"/>
    </location>
</feature>
<evidence type="ECO:0000313" key="2">
    <source>
        <dbReference type="EMBL" id="PYI38255.1"/>
    </source>
</evidence>
<evidence type="ECO:0000313" key="3">
    <source>
        <dbReference type="Proteomes" id="UP000247980"/>
    </source>
</evidence>
<dbReference type="RefSeq" id="WP_110485381.1">
    <property type="nucleotide sequence ID" value="NZ_QJVC01000010.1"/>
</dbReference>
<organism evidence="2 3">
    <name type="scientific">Arthrobacter psychrolactophilus</name>
    <dbReference type="NCBI Taxonomy" id="92442"/>
    <lineage>
        <taxon>Bacteria</taxon>
        <taxon>Bacillati</taxon>
        <taxon>Actinomycetota</taxon>
        <taxon>Actinomycetes</taxon>
        <taxon>Micrococcales</taxon>
        <taxon>Micrococcaceae</taxon>
        <taxon>Arthrobacter</taxon>
    </lineage>
</organism>
<dbReference type="CDD" id="cd12797">
    <property type="entry name" value="M23_peptidase"/>
    <property type="match status" value="1"/>
</dbReference>